<feature type="region of interest" description="Disordered" evidence="1">
    <location>
        <begin position="1"/>
        <end position="23"/>
    </location>
</feature>
<dbReference type="AlphaFoldDB" id="A0AAV7N7G7"/>
<protein>
    <submittedName>
        <fullName evidence="2">Uncharacterized protein</fullName>
    </submittedName>
</protein>
<evidence type="ECO:0000313" key="3">
    <source>
        <dbReference type="Proteomes" id="UP001066276"/>
    </source>
</evidence>
<keyword evidence="3" id="KW-1185">Reference proteome</keyword>
<comment type="caution">
    <text evidence="2">The sequence shown here is derived from an EMBL/GenBank/DDBJ whole genome shotgun (WGS) entry which is preliminary data.</text>
</comment>
<reference evidence="2" key="1">
    <citation type="journal article" date="2022" name="bioRxiv">
        <title>Sequencing and chromosome-scale assembly of the giantPleurodeles waltlgenome.</title>
        <authorList>
            <person name="Brown T."/>
            <person name="Elewa A."/>
            <person name="Iarovenko S."/>
            <person name="Subramanian E."/>
            <person name="Araus A.J."/>
            <person name="Petzold A."/>
            <person name="Susuki M."/>
            <person name="Suzuki K.-i.T."/>
            <person name="Hayashi T."/>
            <person name="Toyoda A."/>
            <person name="Oliveira C."/>
            <person name="Osipova E."/>
            <person name="Leigh N.D."/>
            <person name="Simon A."/>
            <person name="Yun M.H."/>
        </authorList>
    </citation>
    <scope>NUCLEOTIDE SEQUENCE</scope>
    <source>
        <strain evidence="2">20211129_DDA</strain>
        <tissue evidence="2">Liver</tissue>
    </source>
</reference>
<accession>A0AAV7N7G7</accession>
<evidence type="ECO:0000313" key="2">
    <source>
        <dbReference type="EMBL" id="KAJ1109153.1"/>
    </source>
</evidence>
<name>A0AAV7N7G7_PLEWA</name>
<sequence length="119" mass="12818">MGPGRDSLPGGGPLERQHPIKVKAEPEDFKGVRRRALASRTWRSGAEWQEAGERLRSNCGLGCSCCCAAPTWGRRQAGPALFEDLVRCWTGRLRERLGGGFIAGDEVGSGESVPHGARC</sequence>
<dbReference type="EMBL" id="JANPWB010000013">
    <property type="protein sequence ID" value="KAJ1109153.1"/>
    <property type="molecule type" value="Genomic_DNA"/>
</dbReference>
<proteinExistence type="predicted"/>
<feature type="compositionally biased region" description="Gly residues" evidence="1">
    <location>
        <begin position="1"/>
        <end position="13"/>
    </location>
</feature>
<organism evidence="2 3">
    <name type="scientific">Pleurodeles waltl</name>
    <name type="common">Iberian ribbed newt</name>
    <dbReference type="NCBI Taxonomy" id="8319"/>
    <lineage>
        <taxon>Eukaryota</taxon>
        <taxon>Metazoa</taxon>
        <taxon>Chordata</taxon>
        <taxon>Craniata</taxon>
        <taxon>Vertebrata</taxon>
        <taxon>Euteleostomi</taxon>
        <taxon>Amphibia</taxon>
        <taxon>Batrachia</taxon>
        <taxon>Caudata</taxon>
        <taxon>Salamandroidea</taxon>
        <taxon>Salamandridae</taxon>
        <taxon>Pleurodelinae</taxon>
        <taxon>Pleurodeles</taxon>
    </lineage>
</organism>
<gene>
    <name evidence="2" type="ORF">NDU88_006517</name>
</gene>
<dbReference type="Proteomes" id="UP001066276">
    <property type="component" value="Chromosome 9"/>
</dbReference>
<evidence type="ECO:0000256" key="1">
    <source>
        <dbReference type="SAM" id="MobiDB-lite"/>
    </source>
</evidence>